<dbReference type="Gene3D" id="1.10.10.10">
    <property type="entry name" value="Winged helix-like DNA-binding domain superfamily/Winged helix DNA-binding domain"/>
    <property type="match status" value="1"/>
</dbReference>
<keyword evidence="2" id="KW-0238">DNA-binding</keyword>
<name>A0A7G7VJ20_9FIRM</name>
<accession>A0A7G7VJ20</accession>
<dbReference type="InterPro" id="IPR036388">
    <property type="entry name" value="WH-like_DNA-bd_sf"/>
</dbReference>
<evidence type="ECO:0000313" key="6">
    <source>
        <dbReference type="Proteomes" id="UP000515480"/>
    </source>
</evidence>
<evidence type="ECO:0000256" key="1">
    <source>
        <dbReference type="ARBA" id="ARBA00023015"/>
    </source>
</evidence>
<dbReference type="Pfam" id="PF12840">
    <property type="entry name" value="HTH_20"/>
    <property type="match status" value="1"/>
</dbReference>
<dbReference type="GO" id="GO:0003700">
    <property type="term" value="F:DNA-binding transcription factor activity"/>
    <property type="evidence" value="ECO:0007669"/>
    <property type="project" value="InterPro"/>
</dbReference>
<dbReference type="Proteomes" id="UP000515480">
    <property type="component" value="Chromosome"/>
</dbReference>
<dbReference type="InterPro" id="IPR051011">
    <property type="entry name" value="Metal_resp_trans_reg"/>
</dbReference>
<dbReference type="InterPro" id="IPR011991">
    <property type="entry name" value="ArsR-like_HTH"/>
</dbReference>
<organism evidence="5 6">
    <name type="scientific">Selenomonas timonae</name>
    <dbReference type="NCBI Taxonomy" id="2754044"/>
    <lineage>
        <taxon>Bacteria</taxon>
        <taxon>Bacillati</taxon>
        <taxon>Bacillota</taxon>
        <taxon>Negativicutes</taxon>
        <taxon>Selenomonadales</taxon>
        <taxon>Selenomonadaceae</taxon>
        <taxon>Selenomonas</taxon>
    </lineage>
</organism>
<evidence type="ECO:0000313" key="5">
    <source>
        <dbReference type="EMBL" id="QNH54113.1"/>
    </source>
</evidence>
<evidence type="ECO:0000256" key="3">
    <source>
        <dbReference type="ARBA" id="ARBA00023163"/>
    </source>
</evidence>
<dbReference type="NCBIfam" id="NF033788">
    <property type="entry name" value="HTH_metalloreg"/>
    <property type="match status" value="1"/>
</dbReference>
<dbReference type="InterPro" id="IPR001845">
    <property type="entry name" value="HTH_ArsR_DNA-bd_dom"/>
</dbReference>
<dbReference type="AlphaFoldDB" id="A0A7G7VJ20"/>
<gene>
    <name evidence="5" type="ORF">H1B31_09670</name>
</gene>
<keyword evidence="6" id="KW-1185">Reference proteome</keyword>
<evidence type="ECO:0000259" key="4">
    <source>
        <dbReference type="PROSITE" id="PS50987"/>
    </source>
</evidence>
<protein>
    <submittedName>
        <fullName evidence="5">Winged helix-turn-helix transcriptional regulator</fullName>
    </submittedName>
</protein>
<keyword evidence="3" id="KW-0804">Transcription</keyword>
<sequence>MVIEDRERLEEAAEFLRALAHPVRLCIVRRLLREGSCNVSYMQDCLDAPQSTVSQHLSKLRQAGLIRGERSGLEVAYQLKDERVAKILRALLCGADEEGAAHGDEEAATPCC</sequence>
<dbReference type="PANTHER" id="PTHR43132">
    <property type="entry name" value="ARSENICAL RESISTANCE OPERON REPRESSOR ARSR-RELATED"/>
    <property type="match status" value="1"/>
</dbReference>
<feature type="domain" description="HTH arsR-type" evidence="4">
    <location>
        <begin position="4"/>
        <end position="99"/>
    </location>
</feature>
<dbReference type="PRINTS" id="PR00778">
    <property type="entry name" value="HTHARSR"/>
</dbReference>
<dbReference type="PANTHER" id="PTHR43132:SF2">
    <property type="entry name" value="ARSENICAL RESISTANCE OPERON REPRESSOR ARSR-RELATED"/>
    <property type="match status" value="1"/>
</dbReference>
<dbReference type="PROSITE" id="PS50987">
    <property type="entry name" value="HTH_ARSR_2"/>
    <property type="match status" value="1"/>
</dbReference>
<dbReference type="CDD" id="cd00090">
    <property type="entry name" value="HTH_ARSR"/>
    <property type="match status" value="1"/>
</dbReference>
<dbReference type="GO" id="GO:0003677">
    <property type="term" value="F:DNA binding"/>
    <property type="evidence" value="ECO:0007669"/>
    <property type="project" value="UniProtKB-KW"/>
</dbReference>
<dbReference type="KEGG" id="stim:H1B31_09670"/>
<dbReference type="InterPro" id="IPR036390">
    <property type="entry name" value="WH_DNA-bd_sf"/>
</dbReference>
<dbReference type="SMART" id="SM00418">
    <property type="entry name" value="HTH_ARSR"/>
    <property type="match status" value="1"/>
</dbReference>
<dbReference type="SUPFAM" id="SSF46785">
    <property type="entry name" value="Winged helix' DNA-binding domain"/>
    <property type="match status" value="1"/>
</dbReference>
<dbReference type="RefSeq" id="WP_185980168.1">
    <property type="nucleotide sequence ID" value="NZ_CP060204.1"/>
</dbReference>
<reference evidence="5 6" key="1">
    <citation type="submission" date="2020-07" db="EMBL/GenBank/DDBJ databases">
        <title>Complete genome and description of Selenomonas timonensis sp. nov., a new bacterium isolated from a gingivitis subject.</title>
        <authorList>
            <person name="Antezack A."/>
        </authorList>
    </citation>
    <scope>NUCLEOTIDE SEQUENCE [LARGE SCALE GENOMIC DNA]</scope>
    <source>
        <strain evidence="5 6">Marseille-Q3039</strain>
    </source>
</reference>
<proteinExistence type="predicted"/>
<keyword evidence="1" id="KW-0805">Transcription regulation</keyword>
<dbReference type="EMBL" id="CP060204">
    <property type="protein sequence ID" value="QNH54113.1"/>
    <property type="molecule type" value="Genomic_DNA"/>
</dbReference>
<evidence type="ECO:0000256" key="2">
    <source>
        <dbReference type="ARBA" id="ARBA00023125"/>
    </source>
</evidence>